<evidence type="ECO:0000256" key="2">
    <source>
        <dbReference type="ARBA" id="ARBA00012553"/>
    </source>
</evidence>
<dbReference type="Pfam" id="PF04476">
    <property type="entry name" value="4HFCP_synth"/>
    <property type="match status" value="1"/>
</dbReference>
<evidence type="ECO:0000256" key="4">
    <source>
        <dbReference type="ARBA" id="ARBA00023270"/>
    </source>
</evidence>
<accession>A0ABV8HKR6</accession>
<dbReference type="EC" id="4.2.3.153" evidence="2"/>
<proteinExistence type="predicted"/>
<dbReference type="EMBL" id="JBHSBB010000010">
    <property type="protein sequence ID" value="MFC4032603.1"/>
    <property type="molecule type" value="Genomic_DNA"/>
</dbReference>
<protein>
    <recommendedName>
        <fullName evidence="2">(5-formylfuran-3-yl)methyl phosphate synthase</fullName>
        <ecNumber evidence="2">4.2.3.153</ecNumber>
    </recommendedName>
    <alternativeName>
        <fullName evidence="5">4-(hydroxymethyl)-2-furancarboxaldehyde-phosphate synthase</fullName>
    </alternativeName>
</protein>
<comment type="catalytic activity">
    <reaction evidence="6">
        <text>2 D-glyceraldehyde 3-phosphate = 4-(hydroxymethyl)-2-furancarboxaldehyde phosphate + phosphate + 2 H2O</text>
        <dbReference type="Rhea" id="RHEA:43536"/>
        <dbReference type="ChEBI" id="CHEBI:15377"/>
        <dbReference type="ChEBI" id="CHEBI:43474"/>
        <dbReference type="ChEBI" id="CHEBI:59776"/>
        <dbReference type="ChEBI" id="CHEBI:83407"/>
        <dbReference type="EC" id="4.2.3.153"/>
    </reaction>
</comment>
<evidence type="ECO:0000256" key="3">
    <source>
        <dbReference type="ARBA" id="ARBA00023239"/>
    </source>
</evidence>
<reference evidence="8" key="1">
    <citation type="journal article" date="2019" name="Int. J. Syst. Evol. Microbiol.">
        <title>The Global Catalogue of Microorganisms (GCM) 10K type strain sequencing project: providing services to taxonomists for standard genome sequencing and annotation.</title>
        <authorList>
            <consortium name="The Broad Institute Genomics Platform"/>
            <consortium name="The Broad Institute Genome Sequencing Center for Infectious Disease"/>
            <person name="Wu L."/>
            <person name="Ma J."/>
        </authorList>
    </citation>
    <scope>NUCLEOTIDE SEQUENCE [LARGE SCALE GENOMIC DNA]</scope>
    <source>
        <strain evidence="8">CGMCC 4.7237</strain>
    </source>
</reference>
<dbReference type="Proteomes" id="UP001595765">
    <property type="component" value="Unassembled WGS sequence"/>
</dbReference>
<dbReference type="PIRSF" id="PIRSF015957">
    <property type="entry name" value="UCP015957"/>
    <property type="match status" value="1"/>
</dbReference>
<evidence type="ECO:0000313" key="8">
    <source>
        <dbReference type="Proteomes" id="UP001595765"/>
    </source>
</evidence>
<sequence>MRLFVSSASVEEAMVCAAVARHLDLIDVVKPDEGSLGANYPWVVRSVREAMPAGTQVSASLGDALFRPGTMAQAALGAAAAGADFIKVGLFGVSTPGQAIELMRGVVRAVKEYNRDGTVVAVGYADARRIGSVGPLSIPYIAHESGADGAMVDTAIKDGSNLFDHLSPALCGGFVSAAHEYGLLAALAGSVQIRHVPELVEIDTDILAVRGAVCSGGDRDNGTIQPDLVLALRQAIDEAEQDRTSRRDRQLPGTVDAVA</sequence>
<comment type="caution">
    <text evidence="7">The sequence shown here is derived from an EMBL/GenBank/DDBJ whole genome shotgun (WGS) entry which is preliminary data.</text>
</comment>
<keyword evidence="8" id="KW-1185">Reference proteome</keyword>
<evidence type="ECO:0000313" key="7">
    <source>
        <dbReference type="EMBL" id="MFC4032603.1"/>
    </source>
</evidence>
<evidence type="ECO:0000256" key="5">
    <source>
        <dbReference type="ARBA" id="ARBA00032523"/>
    </source>
</evidence>
<dbReference type="RefSeq" id="WP_386429668.1">
    <property type="nucleotide sequence ID" value="NZ_JBHSBB010000010.1"/>
</dbReference>
<organism evidence="7 8">
    <name type="scientific">Streptomyces polygonati</name>
    <dbReference type="NCBI Taxonomy" id="1617087"/>
    <lineage>
        <taxon>Bacteria</taxon>
        <taxon>Bacillati</taxon>
        <taxon>Actinomycetota</taxon>
        <taxon>Actinomycetes</taxon>
        <taxon>Kitasatosporales</taxon>
        <taxon>Streptomycetaceae</taxon>
        <taxon>Streptomyces</taxon>
    </lineage>
</organism>
<gene>
    <name evidence="7" type="ORF">ACFO3J_14060</name>
</gene>
<dbReference type="SUPFAM" id="SSF51569">
    <property type="entry name" value="Aldolase"/>
    <property type="match status" value="1"/>
</dbReference>
<keyword evidence="3" id="KW-0456">Lyase</keyword>
<evidence type="ECO:0000256" key="1">
    <source>
        <dbReference type="ARBA" id="ARBA00003810"/>
    </source>
</evidence>
<name>A0ABV8HKR6_9ACTN</name>
<comment type="function">
    <text evidence="1">Catalyzes the formation of 4-(hydroxymethyl)-2-furancarboxaldehyde phosphate (4-HFC-P) from two molecules of glyceraldehyde-3-P (GA-3-P).</text>
</comment>
<dbReference type="InterPro" id="IPR007565">
    <property type="entry name" value="4HFCP_synth"/>
</dbReference>
<keyword evidence="4" id="KW-0704">Schiff base</keyword>
<evidence type="ECO:0000256" key="6">
    <source>
        <dbReference type="ARBA" id="ARBA00047628"/>
    </source>
</evidence>